<proteinExistence type="predicted"/>
<dbReference type="KEGG" id="slac:SKTS_31340"/>
<dbReference type="EMBL" id="AP022853">
    <property type="protein sequence ID" value="BCB28248.1"/>
    <property type="molecule type" value="Genomic_DNA"/>
</dbReference>
<name>A0A6F8VEV6_9PROT</name>
<keyword evidence="2" id="KW-1185">Reference proteome</keyword>
<dbReference type="Gene3D" id="2.40.300.10">
    <property type="entry name" value="Head decoration protein D"/>
    <property type="match status" value="1"/>
</dbReference>
<dbReference type="Pfam" id="PF02924">
    <property type="entry name" value="HDPD"/>
    <property type="match status" value="1"/>
</dbReference>
<accession>A0A6F8VEV6</accession>
<protein>
    <recommendedName>
        <fullName evidence="3">Head decoration protein</fullName>
    </recommendedName>
</protein>
<gene>
    <name evidence="1" type="ORF">SKTS_31340</name>
</gene>
<dbReference type="RefSeq" id="WP_173067301.1">
    <property type="nucleotide sequence ID" value="NZ_AP022853.1"/>
</dbReference>
<dbReference type="Proteomes" id="UP000502260">
    <property type="component" value="Chromosome"/>
</dbReference>
<sequence length="125" mass="12773">MPVITEGLNLGDLLKYEAPNLYSRDQVTVAAGQNLVLGTVVGGDATTAKVKQIDPAATDGTEVAVGVLATSIDASLIDREDGVLIARHAVVADHALTWPAGITPLDKAAAIAQLKAAGVLVRHAV</sequence>
<evidence type="ECO:0000313" key="2">
    <source>
        <dbReference type="Proteomes" id="UP000502260"/>
    </source>
</evidence>
<evidence type="ECO:0000313" key="1">
    <source>
        <dbReference type="EMBL" id="BCB28248.1"/>
    </source>
</evidence>
<reference evidence="2" key="1">
    <citation type="submission" date="2020-03" db="EMBL/GenBank/DDBJ databases">
        <title>Complete genome sequence of sulfur-oxidizing bacterium skT11.</title>
        <authorList>
            <person name="Kanda M."/>
            <person name="Kojima H."/>
            <person name="Fukui M."/>
        </authorList>
    </citation>
    <scope>NUCLEOTIDE SEQUENCE [LARGE SCALE GENOMIC DNA]</scope>
    <source>
        <strain evidence="2">skT11</strain>
    </source>
</reference>
<dbReference type="InterPro" id="IPR004195">
    <property type="entry name" value="Head_decoration_D"/>
</dbReference>
<organism evidence="1 2">
    <name type="scientific">Sulfurimicrobium lacus</name>
    <dbReference type="NCBI Taxonomy" id="2715678"/>
    <lineage>
        <taxon>Bacteria</taxon>
        <taxon>Pseudomonadati</taxon>
        <taxon>Pseudomonadota</taxon>
        <taxon>Betaproteobacteria</taxon>
        <taxon>Nitrosomonadales</taxon>
        <taxon>Sulfuricellaceae</taxon>
        <taxon>Sulfurimicrobium</taxon>
    </lineage>
</organism>
<dbReference type="AlphaFoldDB" id="A0A6F8VEV6"/>
<evidence type="ECO:0008006" key="3">
    <source>
        <dbReference type="Google" id="ProtNLM"/>
    </source>
</evidence>